<dbReference type="AlphaFoldDB" id="A0A3B0VQG0"/>
<name>A0A3B0VQG0_9ZZZZ</name>
<organism evidence="1">
    <name type="scientific">hydrothermal vent metagenome</name>
    <dbReference type="NCBI Taxonomy" id="652676"/>
    <lineage>
        <taxon>unclassified sequences</taxon>
        <taxon>metagenomes</taxon>
        <taxon>ecological metagenomes</taxon>
    </lineage>
</organism>
<dbReference type="EMBL" id="UOFC01000082">
    <property type="protein sequence ID" value="VAW45898.1"/>
    <property type="molecule type" value="Genomic_DNA"/>
</dbReference>
<gene>
    <name evidence="1" type="ORF">MNBD_GAMMA03-237</name>
</gene>
<evidence type="ECO:0000313" key="1">
    <source>
        <dbReference type="EMBL" id="VAW45898.1"/>
    </source>
</evidence>
<protein>
    <submittedName>
        <fullName evidence="1">Uncharacterized protein</fullName>
    </submittedName>
</protein>
<sequence length="50" mass="5735">MYAIRKYNIAMNLNPQIEDITAVLDSRPNIVLEVLQSGKQLRTALSQRFT</sequence>
<accession>A0A3B0VQG0</accession>
<proteinExistence type="predicted"/>
<reference evidence="1" key="1">
    <citation type="submission" date="2018-06" db="EMBL/GenBank/DDBJ databases">
        <authorList>
            <person name="Zhirakovskaya E."/>
        </authorList>
    </citation>
    <scope>NUCLEOTIDE SEQUENCE</scope>
</reference>